<evidence type="ECO:0000256" key="1">
    <source>
        <dbReference type="ARBA" id="ARBA00022723"/>
    </source>
</evidence>
<dbReference type="SUPFAM" id="SSF46548">
    <property type="entry name" value="alpha-helical ferredoxin"/>
    <property type="match status" value="2"/>
</dbReference>
<reference evidence="5 6" key="1">
    <citation type="submission" date="2019-03" db="EMBL/GenBank/DDBJ databases">
        <title>Metabolic potential of uncultured bacteria and archaea associated with petroleum seepage in deep-sea sediments.</title>
        <authorList>
            <person name="Dong X."/>
            <person name="Hubert C."/>
        </authorList>
    </citation>
    <scope>NUCLEOTIDE SEQUENCE [LARGE SCALE GENOMIC DNA]</scope>
    <source>
        <strain evidence="5">E29_bin36</strain>
    </source>
</reference>
<dbReference type="SUPFAM" id="SSF51971">
    <property type="entry name" value="Nucleotide-binding domain"/>
    <property type="match status" value="2"/>
</dbReference>
<gene>
    <name evidence="5" type="ORF">E3J38_04045</name>
</gene>
<dbReference type="Pfam" id="PF07992">
    <property type="entry name" value="Pyr_redox_2"/>
    <property type="match status" value="2"/>
</dbReference>
<dbReference type="InterPro" id="IPR036188">
    <property type="entry name" value="FAD/NAD-bd_sf"/>
</dbReference>
<dbReference type="AlphaFoldDB" id="A0A523XQ12"/>
<dbReference type="GO" id="GO:0051536">
    <property type="term" value="F:iron-sulfur cluster binding"/>
    <property type="evidence" value="ECO:0007669"/>
    <property type="project" value="UniProtKB-KW"/>
</dbReference>
<dbReference type="InterPro" id="IPR028261">
    <property type="entry name" value="DPD_II"/>
</dbReference>
<dbReference type="GO" id="GO:0016491">
    <property type="term" value="F:oxidoreductase activity"/>
    <property type="evidence" value="ECO:0007669"/>
    <property type="project" value="InterPro"/>
</dbReference>
<keyword evidence="1" id="KW-0479">Metal-binding</keyword>
<dbReference type="Pfam" id="PF00037">
    <property type="entry name" value="Fer4"/>
    <property type="match status" value="1"/>
</dbReference>
<dbReference type="InterPro" id="IPR023753">
    <property type="entry name" value="FAD/NAD-binding_dom"/>
</dbReference>
<feature type="domain" description="4Fe-4S ferredoxin-type" evidence="4">
    <location>
        <begin position="101"/>
        <end position="131"/>
    </location>
</feature>
<proteinExistence type="predicted"/>
<evidence type="ECO:0000256" key="3">
    <source>
        <dbReference type="ARBA" id="ARBA00023014"/>
    </source>
</evidence>
<dbReference type="PROSITE" id="PS51379">
    <property type="entry name" value="4FE4S_FER_2"/>
    <property type="match status" value="1"/>
</dbReference>
<organism evidence="5 6">
    <name type="scientific">candidate division TA06 bacterium</name>
    <dbReference type="NCBI Taxonomy" id="2250710"/>
    <lineage>
        <taxon>Bacteria</taxon>
        <taxon>Bacteria division TA06</taxon>
    </lineage>
</organism>
<evidence type="ECO:0000313" key="5">
    <source>
        <dbReference type="EMBL" id="TET81364.1"/>
    </source>
</evidence>
<dbReference type="Pfam" id="PF12831">
    <property type="entry name" value="FAD_oxidored"/>
    <property type="match status" value="1"/>
</dbReference>
<dbReference type="Pfam" id="PF14691">
    <property type="entry name" value="Fer4_20"/>
    <property type="match status" value="1"/>
</dbReference>
<dbReference type="PANTHER" id="PTHR42783:SF3">
    <property type="entry name" value="GLUTAMATE SYNTHASE [NADPH] SMALL CHAIN-RELATED"/>
    <property type="match status" value="1"/>
</dbReference>
<accession>A0A523XQ12</accession>
<dbReference type="GO" id="GO:0046872">
    <property type="term" value="F:metal ion binding"/>
    <property type="evidence" value="ECO:0007669"/>
    <property type="project" value="UniProtKB-KW"/>
</dbReference>
<evidence type="ECO:0000259" key="4">
    <source>
        <dbReference type="PROSITE" id="PS51379"/>
    </source>
</evidence>
<dbReference type="PANTHER" id="PTHR42783">
    <property type="entry name" value="GLUTAMATE SYNTHASE [NADPH] SMALL CHAIN"/>
    <property type="match status" value="1"/>
</dbReference>
<dbReference type="InterPro" id="IPR017896">
    <property type="entry name" value="4Fe4S_Fe-S-bd"/>
</dbReference>
<dbReference type="SUPFAM" id="SSF51905">
    <property type="entry name" value="FAD/NAD(P)-binding domain"/>
    <property type="match status" value="2"/>
</dbReference>
<keyword evidence="3" id="KW-0411">Iron-sulfur</keyword>
<dbReference type="PROSITE" id="PS00198">
    <property type="entry name" value="4FE4S_FER_1"/>
    <property type="match status" value="1"/>
</dbReference>
<dbReference type="InterPro" id="IPR009051">
    <property type="entry name" value="Helical_ferredxn"/>
</dbReference>
<dbReference type="Proteomes" id="UP000315534">
    <property type="component" value="Unassembled WGS sequence"/>
</dbReference>
<dbReference type="Gene3D" id="3.50.50.60">
    <property type="entry name" value="FAD/NAD(P)-binding domain"/>
    <property type="match status" value="3"/>
</dbReference>
<dbReference type="InterPro" id="IPR017900">
    <property type="entry name" value="4Fe4S_Fe_S_CS"/>
</dbReference>
<sequence>MELKDGPIGAVLVVGGGIGGIQAALDLAESGYYVYLVEKSPAIGGVMAQLDKTFPTLDCSMCILSPKLIECGRHPNIELLSCSELLEVEGDPGNFRARVLKHPRYVDLAKCTGCGECAEVCPIELPSEFEQSLAARKAIFRPFAQAYPNAFAIEKRERPPCGLTCPAGTNVQGYVALTAKCKYEEALSLIKEKLPIPGVLGRVCPAPCELKCNRTLLEEPIAIRAIKRFVVDTARDESPLPEIEEREEKIAIVGSGPAGLACAYHLRRQGYKVTIFEALPVAGGMLYVGIPEYRLPKDVLEKDIAGIRRLGVEIRTNTPIGTKPTIDDLFQQGYKAVFAAVGAHRSQRLGVPGEDADGVIHGVDFLREISLGKEMKAKGKVAIIGGGDVAIDSARSALRLGAEEVTILYRRTRVEMPAREEEVEGAETEGVKIEYLVAPAEILTEKAKVTGIRCTRMELGEPDASGRRRPIPIPGSEFDLKIDMVVPAIGQAPDVSFLEGSGIRVTQRGTLEVDPLTLETSREGVFAGGDCQTGPSIAIEAVAAGAKAAESIIRYLNHQDLREGRVIEEREPSSVSFVPFGRTKEPRAKMPTIPLEERGSGFKEGELGFSEAVTVKEASRCLACGICSECMQCVAACKANAIDHSMQEETVELRVGAVILSSGFDEFDPTPLNNYGYRKYPNVVTSIEFERMLSASGPFQGELLRCSDRQPPRRVAWIQCVGSRDESLHRGYCSSVCCTYAIKEAIIAGEHVPFELERAIFFMDIRTQGKDFDKFYERGKEQGIDFVRAKVYGVQERDGTGNLLLKYVAEDDKPNTREFDLVVLSVGLQPSPECIALAKRLDIQLNEYGFCHTSEFSPVETSRAGIYVCGAFSGPKDIPETVTQASGAAGAASALLAPARNTLVRKKEYVPEKDVSGEEPRIGVFICHCGINIGGYVAVPEVVEYA</sequence>
<comment type="caution">
    <text evidence="5">The sequence shown here is derived from an EMBL/GenBank/DDBJ whole genome shotgun (WGS) entry which is preliminary data.</text>
</comment>
<feature type="non-terminal residue" evidence="5">
    <location>
        <position position="946"/>
    </location>
</feature>
<dbReference type="EMBL" id="SOIP01000246">
    <property type="protein sequence ID" value="TET81364.1"/>
    <property type="molecule type" value="Genomic_DNA"/>
</dbReference>
<name>A0A523XQ12_UNCT6</name>
<evidence type="ECO:0000313" key="6">
    <source>
        <dbReference type="Proteomes" id="UP000315534"/>
    </source>
</evidence>
<dbReference type="PRINTS" id="PR00419">
    <property type="entry name" value="ADXRDTASE"/>
</dbReference>
<dbReference type="Gene3D" id="3.40.50.720">
    <property type="entry name" value="NAD(P)-binding Rossmann-like Domain"/>
    <property type="match status" value="1"/>
</dbReference>
<protein>
    <submittedName>
        <fullName evidence="5">FAD-dependent oxidoreductase</fullName>
    </submittedName>
</protein>
<dbReference type="Gene3D" id="1.10.1060.10">
    <property type="entry name" value="Alpha-helical ferredoxin"/>
    <property type="match status" value="1"/>
</dbReference>
<dbReference type="NCBIfam" id="NF009410">
    <property type="entry name" value="PRK12771.1"/>
    <property type="match status" value="1"/>
</dbReference>
<keyword evidence="2" id="KW-0408">Iron</keyword>
<evidence type="ECO:0000256" key="2">
    <source>
        <dbReference type="ARBA" id="ARBA00023004"/>
    </source>
</evidence>